<dbReference type="CDD" id="cd00112">
    <property type="entry name" value="LDLa"/>
    <property type="match status" value="2"/>
</dbReference>
<dbReference type="SUPFAM" id="SSF49854">
    <property type="entry name" value="Spermadhesin, CUB domain"/>
    <property type="match status" value="4"/>
</dbReference>
<feature type="domain" description="CUB" evidence="7">
    <location>
        <begin position="255"/>
        <end position="404"/>
    </location>
</feature>
<dbReference type="Pfam" id="PF00431">
    <property type="entry name" value="CUB"/>
    <property type="match status" value="1"/>
</dbReference>
<dbReference type="InterPro" id="IPR053207">
    <property type="entry name" value="Non-NMDA_GluR_Accessory"/>
</dbReference>
<dbReference type="SMART" id="SM00042">
    <property type="entry name" value="CUB"/>
    <property type="match status" value="1"/>
</dbReference>
<sequence>MPAGRGVLVAAVVRMRVMSLLPLLLVLMVVVVPQGALSCDMTEFTCDDNRCVPISNYCDGVAHCKDFSDEPPGCSVCNRTYYGVQDHTYQLEVPPPPTLRAGSPPPRHQSSGRGGSAGLDALSAGFKCVLTFAALGGYNGDIVQVTFINFHVGYFNLSDVTNGCAGDHVSIEETALPTRGGRWCGQGSGFNVYYSETSSVTVTLQAASVSQGEYFDNPLQFKIRYKFLRHGKAVVRYGPPMFPKYRGEYISNTVCSRIFEDCRARPCRLQSPNFPGLYPRNVTCYYLVKLLLPPSSEFSPVVELSQANDRLIHIGHQKGLTKGISPESRLRQDDDCKVPDDYILIYDGGSVKDPLLAKICGTAIIPNITSSGPEMLIVFQTASSGMMNHLANLAAGFELEARLLYLKGTSSGLSRRQCMEDIKSFGGTSGVIYSPVFAMAPNSSCTYNFLGRRGEQVWLYFTKYHRVSKKESSHYFDLCHNRLSIYEGKYNEELLSSNSTLVEEFCEENVPPVCVRYKQYGSITKPCTKAESFLSSGSLYSVVQEFTESTLLLPLEYIIHYEFVNLVQKDVEPDTVCDQVFTSARDIKGHFTSPRNVFLYGRGGRKSLSCKYVFKTQKGEAVKLKLTSVSFRRNMCKTIHNNQTNLYECIARLPSSATIEVWETPWINMRLPLGCICDDGSNPATFTSYMETLQLDFKADVMSWGQDHEDFYFDAEYEFFAKEECSEKRIVNGTTGSIFVGNKDHINHCTSYPWQLQAKEHSHLYLKIPGYRASSQRCTTNNRIVIYGSHSTKPINSICPSSEGSDSVDVFSEGWTSRGIYLHSLTESLMIVYLAREIGVYKLTWLEVTREPTPSALESLLAAGMGPRSPSRSTSLTSTCKHLCPKLDACISSELWCDGTPHCPSGADEMPSTCLYFTVPWLYIVAGVVTSTIVIFIFIAALVAVRVHKRGKVKRHKKKEAQRLMTREVLIPLNFHKETLY</sequence>
<dbReference type="InterPro" id="IPR000859">
    <property type="entry name" value="CUB_dom"/>
</dbReference>
<comment type="caution">
    <text evidence="3">Lacks conserved residue(s) required for the propagation of feature annotation.</text>
</comment>
<dbReference type="Pfam" id="PF25090">
    <property type="entry name" value="DUF7805"/>
    <property type="match status" value="1"/>
</dbReference>
<dbReference type="Gene3D" id="2.60.120.290">
    <property type="entry name" value="Spermadhesin, CUB domain"/>
    <property type="match status" value="4"/>
</dbReference>
<evidence type="ECO:0000313" key="8">
    <source>
        <dbReference type="EMBL" id="CAL4122565.1"/>
    </source>
</evidence>
<dbReference type="PROSITE" id="PS01209">
    <property type="entry name" value="LDLRA_1"/>
    <property type="match status" value="1"/>
</dbReference>
<feature type="signal peptide" evidence="6">
    <location>
        <begin position="1"/>
        <end position="38"/>
    </location>
</feature>
<dbReference type="EMBL" id="CAXKWB010020387">
    <property type="protein sequence ID" value="CAL4122565.1"/>
    <property type="molecule type" value="Genomic_DNA"/>
</dbReference>
<reference evidence="8 9" key="1">
    <citation type="submission" date="2024-05" db="EMBL/GenBank/DDBJ databases">
        <authorList>
            <person name="Wallberg A."/>
        </authorList>
    </citation>
    <scope>NUCLEOTIDE SEQUENCE [LARGE SCALE GENOMIC DNA]</scope>
</reference>
<dbReference type="InterPro" id="IPR023415">
    <property type="entry name" value="LDLR_class-A_CS"/>
</dbReference>
<dbReference type="SMART" id="SM00192">
    <property type="entry name" value="LDLa"/>
    <property type="match status" value="2"/>
</dbReference>
<feature type="domain" description="CUB" evidence="7">
    <location>
        <begin position="418"/>
        <end position="553"/>
    </location>
</feature>
<dbReference type="PRINTS" id="PR00261">
    <property type="entry name" value="LDLRECEPTOR"/>
</dbReference>
<dbReference type="InterPro" id="IPR056707">
    <property type="entry name" value="DUF7805"/>
</dbReference>
<dbReference type="GO" id="GO:0005886">
    <property type="term" value="C:plasma membrane"/>
    <property type="evidence" value="ECO:0007669"/>
    <property type="project" value="TreeGrafter"/>
</dbReference>
<feature type="disulfide bond" evidence="2">
    <location>
        <begin position="418"/>
        <end position="445"/>
    </location>
</feature>
<dbReference type="PROSITE" id="PS50068">
    <property type="entry name" value="LDLRA_2"/>
    <property type="match status" value="1"/>
</dbReference>
<name>A0AAV2RCW3_MEGNR</name>
<dbReference type="Gene3D" id="2.40.128.620">
    <property type="match status" value="1"/>
</dbReference>
<feature type="compositionally biased region" description="Pro residues" evidence="4">
    <location>
        <begin position="93"/>
        <end position="107"/>
    </location>
</feature>
<feature type="region of interest" description="Disordered" evidence="4">
    <location>
        <begin position="93"/>
        <end position="115"/>
    </location>
</feature>
<feature type="domain" description="CUB" evidence="7">
    <location>
        <begin position="77"/>
        <end position="228"/>
    </location>
</feature>
<dbReference type="Gene3D" id="4.10.400.10">
    <property type="entry name" value="Low-density Lipoprotein Receptor"/>
    <property type="match status" value="1"/>
</dbReference>
<dbReference type="PANTHER" id="PTHR47537">
    <property type="entry name" value="CUBILIN"/>
    <property type="match status" value="1"/>
</dbReference>
<evidence type="ECO:0000256" key="6">
    <source>
        <dbReference type="SAM" id="SignalP"/>
    </source>
</evidence>
<dbReference type="InterPro" id="IPR036055">
    <property type="entry name" value="LDL_receptor-like_sf"/>
</dbReference>
<evidence type="ECO:0000256" key="4">
    <source>
        <dbReference type="SAM" id="MobiDB-lite"/>
    </source>
</evidence>
<feature type="chain" id="PRO_5043528183" description="CUB domain-containing protein" evidence="6">
    <location>
        <begin position="39"/>
        <end position="981"/>
    </location>
</feature>
<dbReference type="SUPFAM" id="SSF57424">
    <property type="entry name" value="LDL receptor-like module"/>
    <property type="match status" value="2"/>
</dbReference>
<feature type="disulfide bond" evidence="3">
    <location>
        <begin position="39"/>
        <end position="51"/>
    </location>
</feature>
<keyword evidence="5" id="KW-0812">Transmembrane</keyword>
<evidence type="ECO:0000256" key="3">
    <source>
        <dbReference type="PROSITE-ProRule" id="PRU00124"/>
    </source>
</evidence>
<evidence type="ECO:0000259" key="7">
    <source>
        <dbReference type="PROSITE" id="PS01180"/>
    </source>
</evidence>
<gene>
    <name evidence="8" type="ORF">MNOR_LOCUS23287</name>
</gene>
<accession>A0AAV2RCW3</accession>
<evidence type="ECO:0000313" key="9">
    <source>
        <dbReference type="Proteomes" id="UP001497623"/>
    </source>
</evidence>
<dbReference type="Pfam" id="PF00057">
    <property type="entry name" value="Ldl_recept_a"/>
    <property type="match status" value="1"/>
</dbReference>
<feature type="disulfide bond" evidence="3">
    <location>
        <begin position="46"/>
        <end position="64"/>
    </location>
</feature>
<evidence type="ECO:0000256" key="1">
    <source>
        <dbReference type="ARBA" id="ARBA00023157"/>
    </source>
</evidence>
<keyword evidence="6" id="KW-0732">Signal</keyword>
<comment type="caution">
    <text evidence="8">The sequence shown here is derived from an EMBL/GenBank/DDBJ whole genome shotgun (WGS) entry which is preliminary data.</text>
</comment>
<dbReference type="AlphaFoldDB" id="A0AAV2RCW3"/>
<keyword evidence="9" id="KW-1185">Reference proteome</keyword>
<feature type="transmembrane region" description="Helical" evidence="5">
    <location>
        <begin position="921"/>
        <end position="945"/>
    </location>
</feature>
<dbReference type="PROSITE" id="PS01180">
    <property type="entry name" value="CUB"/>
    <property type="match status" value="3"/>
</dbReference>
<evidence type="ECO:0000256" key="5">
    <source>
        <dbReference type="SAM" id="Phobius"/>
    </source>
</evidence>
<keyword evidence="5" id="KW-0472">Membrane</keyword>
<dbReference type="Proteomes" id="UP001497623">
    <property type="component" value="Unassembled WGS sequence"/>
</dbReference>
<dbReference type="InterPro" id="IPR035914">
    <property type="entry name" value="Sperma_CUB_dom_sf"/>
</dbReference>
<dbReference type="PANTHER" id="PTHR47537:SF3">
    <property type="entry name" value="CUB DOMAIN-CONTAINING PROTEIN"/>
    <property type="match status" value="1"/>
</dbReference>
<keyword evidence="5" id="KW-1133">Transmembrane helix</keyword>
<dbReference type="InterPro" id="IPR002172">
    <property type="entry name" value="LDrepeatLR_classA_rpt"/>
</dbReference>
<organism evidence="8 9">
    <name type="scientific">Meganyctiphanes norvegica</name>
    <name type="common">Northern krill</name>
    <name type="synonym">Thysanopoda norvegica</name>
    <dbReference type="NCBI Taxonomy" id="48144"/>
    <lineage>
        <taxon>Eukaryota</taxon>
        <taxon>Metazoa</taxon>
        <taxon>Ecdysozoa</taxon>
        <taxon>Arthropoda</taxon>
        <taxon>Crustacea</taxon>
        <taxon>Multicrustacea</taxon>
        <taxon>Malacostraca</taxon>
        <taxon>Eumalacostraca</taxon>
        <taxon>Eucarida</taxon>
        <taxon>Euphausiacea</taxon>
        <taxon>Euphausiidae</taxon>
        <taxon>Meganyctiphanes</taxon>
    </lineage>
</organism>
<evidence type="ECO:0000256" key="2">
    <source>
        <dbReference type="PROSITE-ProRule" id="PRU00059"/>
    </source>
</evidence>
<proteinExistence type="predicted"/>
<dbReference type="CDD" id="cd00041">
    <property type="entry name" value="CUB"/>
    <property type="match status" value="1"/>
</dbReference>
<protein>
    <recommendedName>
        <fullName evidence="7">CUB domain-containing protein</fullName>
    </recommendedName>
</protein>
<keyword evidence="1 3" id="KW-1015">Disulfide bond</keyword>